<dbReference type="SUPFAM" id="SSF103473">
    <property type="entry name" value="MFS general substrate transporter"/>
    <property type="match status" value="2"/>
</dbReference>
<gene>
    <name evidence="9" type="ordered locus">Caci_3647</name>
</gene>
<evidence type="ECO:0000256" key="2">
    <source>
        <dbReference type="ARBA" id="ARBA00022448"/>
    </source>
</evidence>
<dbReference type="KEGG" id="cai:Caci_3647"/>
<dbReference type="Gene3D" id="1.20.1250.20">
    <property type="entry name" value="MFS general substrate transporter like domains"/>
    <property type="match status" value="1"/>
</dbReference>
<dbReference type="CDD" id="cd17321">
    <property type="entry name" value="MFS_MMR_MDR_like"/>
    <property type="match status" value="1"/>
</dbReference>
<sequence>MSGTAITLPQRKGVVGWTLALAALGTFLPTLDIVVVSTALPTLRTHLHASLSDLEWTINSYNLVFAVFMLTGAALGDRFGRKRLYVTGVTIFTAASLANALATTSGELITFRAIQGIGAAIILPLTVTLVADVMPVEKRAMAIGLLGGVTGLGVAAGPVVGGAIVEGISWQWIFWLNVPVGIVIAIGSAVFLRESKGSRTYLDIPGLVLAGAAMFGLVWAAVRGPSIGWRTGEVAVSLIGGLVLIAAFILWEQRTSTPMLPVSYFRNRGFNGANWASYFMQISIIGSLFMITQLFQIGMGYSPMTTGVRILVWMAMPMLVAPPGGILAGKLGNRPVLLVGLTLQAAGLAWLAEAVHVGVGYGSMVGPLIVAGIGISLCFPVVSNAIVDSVPFEEIGVANGANKTFVELGSVSGVAILSAVFASQGGYGSSAAFIDGFKPAMYTSAALAAVGLIGALMLPRGSAAQALQQQAQLKQVAQAEPAAEGV</sequence>
<feature type="transmembrane region" description="Helical" evidence="7">
    <location>
        <begin position="170"/>
        <end position="192"/>
    </location>
</feature>
<dbReference type="PROSITE" id="PS50850">
    <property type="entry name" value="MFS"/>
    <property type="match status" value="1"/>
</dbReference>
<name>C7QBT0_CATAD</name>
<feature type="transmembrane region" description="Helical" evidence="7">
    <location>
        <begin position="408"/>
        <end position="427"/>
    </location>
</feature>
<dbReference type="InterPro" id="IPR011701">
    <property type="entry name" value="MFS"/>
</dbReference>
<feature type="transmembrane region" description="Helical" evidence="7">
    <location>
        <begin position="14"/>
        <end position="40"/>
    </location>
</feature>
<evidence type="ECO:0000256" key="5">
    <source>
        <dbReference type="ARBA" id="ARBA00022989"/>
    </source>
</evidence>
<dbReference type="PANTHER" id="PTHR42718:SF42">
    <property type="entry name" value="EXPORT PROTEIN"/>
    <property type="match status" value="1"/>
</dbReference>
<feature type="transmembrane region" description="Helical" evidence="7">
    <location>
        <begin position="143"/>
        <end position="164"/>
    </location>
</feature>
<feature type="transmembrane region" description="Helical" evidence="7">
    <location>
        <begin position="204"/>
        <end position="222"/>
    </location>
</feature>
<evidence type="ECO:0000256" key="4">
    <source>
        <dbReference type="ARBA" id="ARBA00022692"/>
    </source>
</evidence>
<evidence type="ECO:0000313" key="10">
    <source>
        <dbReference type="Proteomes" id="UP000000851"/>
    </source>
</evidence>
<accession>C7QBT0</accession>
<dbReference type="HOGENOM" id="CLU_000960_28_2_11"/>
<feature type="transmembrane region" description="Helical" evidence="7">
    <location>
        <begin position="310"/>
        <end position="328"/>
    </location>
</feature>
<feature type="transmembrane region" description="Helical" evidence="7">
    <location>
        <begin position="335"/>
        <end position="352"/>
    </location>
</feature>
<feature type="transmembrane region" description="Helical" evidence="7">
    <location>
        <begin position="60"/>
        <end position="77"/>
    </location>
</feature>
<dbReference type="AlphaFoldDB" id="C7QBT0"/>
<keyword evidence="3" id="KW-1003">Cell membrane</keyword>
<keyword evidence="5 7" id="KW-1133">Transmembrane helix</keyword>
<evidence type="ECO:0000256" key="6">
    <source>
        <dbReference type="ARBA" id="ARBA00023136"/>
    </source>
</evidence>
<dbReference type="eggNOG" id="COG0477">
    <property type="taxonomic scope" value="Bacteria"/>
</dbReference>
<dbReference type="Gene3D" id="1.20.1720.10">
    <property type="entry name" value="Multidrug resistance protein D"/>
    <property type="match status" value="1"/>
</dbReference>
<feature type="transmembrane region" description="Helical" evidence="7">
    <location>
        <begin position="234"/>
        <end position="251"/>
    </location>
</feature>
<dbReference type="STRING" id="479433.Caci_3647"/>
<dbReference type="EMBL" id="CP001700">
    <property type="protein sequence ID" value="ACU72549.1"/>
    <property type="molecule type" value="Genomic_DNA"/>
</dbReference>
<dbReference type="PANTHER" id="PTHR42718">
    <property type="entry name" value="MAJOR FACILITATOR SUPERFAMILY MULTIDRUG TRANSPORTER MFSC"/>
    <property type="match status" value="1"/>
</dbReference>
<evidence type="ECO:0000256" key="3">
    <source>
        <dbReference type="ARBA" id="ARBA00022475"/>
    </source>
</evidence>
<dbReference type="NCBIfam" id="TIGR00711">
    <property type="entry name" value="efflux_EmrB"/>
    <property type="match status" value="1"/>
</dbReference>
<evidence type="ECO:0000256" key="7">
    <source>
        <dbReference type="SAM" id="Phobius"/>
    </source>
</evidence>
<feature type="domain" description="Major facilitator superfamily (MFS) profile" evidence="8">
    <location>
        <begin position="18"/>
        <end position="463"/>
    </location>
</feature>
<proteinExistence type="predicted"/>
<feature type="transmembrane region" description="Helical" evidence="7">
    <location>
        <begin position="439"/>
        <end position="458"/>
    </location>
</feature>
<comment type="subcellular location">
    <subcellularLocation>
        <location evidence="1">Cell membrane</location>
        <topology evidence="1">Multi-pass membrane protein</topology>
    </subcellularLocation>
</comment>
<dbReference type="InterPro" id="IPR004638">
    <property type="entry name" value="EmrB-like"/>
</dbReference>
<organism evidence="9 10">
    <name type="scientific">Catenulispora acidiphila (strain DSM 44928 / JCM 14897 / NBRC 102108 / NRRL B-24433 / ID139908)</name>
    <dbReference type="NCBI Taxonomy" id="479433"/>
    <lineage>
        <taxon>Bacteria</taxon>
        <taxon>Bacillati</taxon>
        <taxon>Actinomycetota</taxon>
        <taxon>Actinomycetes</taxon>
        <taxon>Catenulisporales</taxon>
        <taxon>Catenulisporaceae</taxon>
        <taxon>Catenulispora</taxon>
    </lineage>
</organism>
<dbReference type="RefSeq" id="WP_015792278.1">
    <property type="nucleotide sequence ID" value="NC_013131.1"/>
</dbReference>
<keyword evidence="10" id="KW-1185">Reference proteome</keyword>
<feature type="transmembrane region" description="Helical" evidence="7">
    <location>
        <begin position="364"/>
        <end position="387"/>
    </location>
</feature>
<feature type="transmembrane region" description="Helical" evidence="7">
    <location>
        <begin position="84"/>
        <end position="103"/>
    </location>
</feature>
<dbReference type="Pfam" id="PF07690">
    <property type="entry name" value="MFS_1"/>
    <property type="match status" value="1"/>
</dbReference>
<keyword evidence="6 7" id="KW-0472">Membrane</keyword>
<dbReference type="InterPro" id="IPR036259">
    <property type="entry name" value="MFS_trans_sf"/>
</dbReference>
<reference evidence="9 10" key="1">
    <citation type="journal article" date="2009" name="Stand. Genomic Sci.">
        <title>Complete genome sequence of Catenulispora acidiphila type strain (ID 139908).</title>
        <authorList>
            <person name="Copeland A."/>
            <person name="Lapidus A."/>
            <person name="Glavina Del Rio T."/>
            <person name="Nolan M."/>
            <person name="Lucas S."/>
            <person name="Chen F."/>
            <person name="Tice H."/>
            <person name="Cheng J.F."/>
            <person name="Bruce D."/>
            <person name="Goodwin L."/>
            <person name="Pitluck S."/>
            <person name="Mikhailova N."/>
            <person name="Pati A."/>
            <person name="Ivanova N."/>
            <person name="Mavromatis K."/>
            <person name="Chen A."/>
            <person name="Palaniappan K."/>
            <person name="Chain P."/>
            <person name="Land M."/>
            <person name="Hauser L."/>
            <person name="Chang Y.J."/>
            <person name="Jeffries C.D."/>
            <person name="Chertkov O."/>
            <person name="Brettin T."/>
            <person name="Detter J.C."/>
            <person name="Han C."/>
            <person name="Ali Z."/>
            <person name="Tindall B.J."/>
            <person name="Goker M."/>
            <person name="Bristow J."/>
            <person name="Eisen J.A."/>
            <person name="Markowitz V."/>
            <person name="Hugenholtz P."/>
            <person name="Kyrpides N.C."/>
            <person name="Klenk H.P."/>
        </authorList>
    </citation>
    <scope>NUCLEOTIDE SEQUENCE [LARGE SCALE GENOMIC DNA]</scope>
    <source>
        <strain evidence="10">DSM 44928 / JCM 14897 / NBRC 102108 / NRRL B-24433 / ID139908</strain>
    </source>
</reference>
<protein>
    <submittedName>
        <fullName evidence="9">Drug resistance transporter, EmrB/QacA subfamily</fullName>
    </submittedName>
</protein>
<keyword evidence="2" id="KW-0813">Transport</keyword>
<keyword evidence="4 7" id="KW-0812">Transmembrane</keyword>
<dbReference type="GO" id="GO:0005886">
    <property type="term" value="C:plasma membrane"/>
    <property type="evidence" value="ECO:0007669"/>
    <property type="project" value="UniProtKB-SubCell"/>
</dbReference>
<evidence type="ECO:0000259" key="8">
    <source>
        <dbReference type="PROSITE" id="PS50850"/>
    </source>
</evidence>
<dbReference type="GO" id="GO:0022857">
    <property type="term" value="F:transmembrane transporter activity"/>
    <property type="evidence" value="ECO:0007669"/>
    <property type="project" value="InterPro"/>
</dbReference>
<dbReference type="InterPro" id="IPR020846">
    <property type="entry name" value="MFS_dom"/>
</dbReference>
<feature type="transmembrane region" description="Helical" evidence="7">
    <location>
        <begin position="109"/>
        <end position="131"/>
    </location>
</feature>
<dbReference type="PRINTS" id="PR01036">
    <property type="entry name" value="TCRTETB"/>
</dbReference>
<evidence type="ECO:0000313" key="9">
    <source>
        <dbReference type="EMBL" id="ACU72549.1"/>
    </source>
</evidence>
<dbReference type="Proteomes" id="UP000000851">
    <property type="component" value="Chromosome"/>
</dbReference>
<dbReference type="InParanoid" id="C7QBT0"/>
<evidence type="ECO:0000256" key="1">
    <source>
        <dbReference type="ARBA" id="ARBA00004651"/>
    </source>
</evidence>
<feature type="transmembrane region" description="Helical" evidence="7">
    <location>
        <begin position="272"/>
        <end position="298"/>
    </location>
</feature>